<keyword evidence="2" id="KW-1185">Reference proteome</keyword>
<keyword evidence="1" id="KW-0649">Protein kinase inhibitor</keyword>
<dbReference type="GO" id="GO:0004860">
    <property type="term" value="F:protein kinase inhibitor activity"/>
    <property type="evidence" value="ECO:0007669"/>
    <property type="project" value="UniProtKB-KW"/>
</dbReference>
<dbReference type="Proteomes" id="UP001623348">
    <property type="component" value="Unassembled WGS sequence"/>
</dbReference>
<accession>A0ABC9W9M5</accession>
<dbReference type="PANTHER" id="PTHR33332">
    <property type="entry name" value="REVERSE TRANSCRIPTASE DOMAIN-CONTAINING PROTEIN"/>
    <property type="match status" value="1"/>
</dbReference>
<gene>
    <name evidence="1" type="ORF">GRJ2_000636500</name>
</gene>
<name>A0ABC9W9M5_GRUJA</name>
<proteinExistence type="predicted"/>
<protein>
    <submittedName>
        <fullName evidence="1">cAMP-dependent protein kinase inhibitor alpha</fullName>
    </submittedName>
</protein>
<evidence type="ECO:0000313" key="2">
    <source>
        <dbReference type="Proteomes" id="UP001623348"/>
    </source>
</evidence>
<comment type="caution">
    <text evidence="1">The sequence shown here is derived from an EMBL/GenBank/DDBJ whole genome shotgun (WGS) entry which is preliminary data.</text>
</comment>
<evidence type="ECO:0000313" key="1">
    <source>
        <dbReference type="EMBL" id="GAB0181712.1"/>
    </source>
</evidence>
<reference evidence="1 2" key="1">
    <citation type="submission" date="2024-06" db="EMBL/GenBank/DDBJ databases">
        <title>The draft genome of Grus japonensis, version 3.</title>
        <authorList>
            <person name="Nabeshima K."/>
            <person name="Suzuki S."/>
            <person name="Onuma M."/>
        </authorList>
    </citation>
    <scope>NUCLEOTIDE SEQUENCE [LARGE SCALE GENOMIC DNA]</scope>
    <source>
        <strain evidence="1 2">451A</strain>
    </source>
</reference>
<organism evidence="1 2">
    <name type="scientific">Grus japonensis</name>
    <name type="common">Japanese crane</name>
    <name type="synonym">Red-crowned crane</name>
    <dbReference type="NCBI Taxonomy" id="30415"/>
    <lineage>
        <taxon>Eukaryota</taxon>
        <taxon>Metazoa</taxon>
        <taxon>Chordata</taxon>
        <taxon>Craniata</taxon>
        <taxon>Vertebrata</taxon>
        <taxon>Euteleostomi</taxon>
        <taxon>Archelosauria</taxon>
        <taxon>Archosauria</taxon>
        <taxon>Dinosauria</taxon>
        <taxon>Saurischia</taxon>
        <taxon>Theropoda</taxon>
        <taxon>Coelurosauria</taxon>
        <taxon>Aves</taxon>
        <taxon>Neognathae</taxon>
        <taxon>Neoaves</taxon>
        <taxon>Gruiformes</taxon>
        <taxon>Gruidae</taxon>
        <taxon>Grus</taxon>
    </lineage>
</organism>
<sequence length="126" mass="14366">MNTHKSMGPNEMHPRVLRELADVVAKPLSMIFEKLWQSDSGIKYILSKFADRTKLYGVVNTPEGQDAIQKKLDKLKKWAHVKLMRFNKAKCKVLHLGWGNPWYQYRLGDEGIENSPVEENLGGIGG</sequence>
<dbReference type="EMBL" id="BAAFJT010000002">
    <property type="protein sequence ID" value="GAB0181712.1"/>
    <property type="molecule type" value="Genomic_DNA"/>
</dbReference>
<dbReference type="AlphaFoldDB" id="A0ABC9W9M5"/>